<organism evidence="2 4">
    <name type="scientific">Chryseobacterium jejuense</name>
    <dbReference type="NCBI Taxonomy" id="445960"/>
    <lineage>
        <taxon>Bacteria</taxon>
        <taxon>Pseudomonadati</taxon>
        <taxon>Bacteroidota</taxon>
        <taxon>Flavobacteriia</taxon>
        <taxon>Flavobacteriales</taxon>
        <taxon>Weeksellaceae</taxon>
        <taxon>Chryseobacterium group</taxon>
        <taxon>Chryseobacterium</taxon>
    </lineage>
</organism>
<reference evidence="1 3" key="1">
    <citation type="submission" date="2016-10" db="EMBL/GenBank/DDBJ databases">
        <authorList>
            <person name="Varghese N."/>
            <person name="Submissions S."/>
        </authorList>
    </citation>
    <scope>NUCLEOTIDE SEQUENCE [LARGE SCALE GENOMIC DNA]</scope>
    <source>
        <strain evidence="1 3">DSM 19299</strain>
    </source>
</reference>
<dbReference type="EMBL" id="FNEG01000001">
    <property type="protein sequence ID" value="SDI31074.1"/>
    <property type="molecule type" value="Genomic_DNA"/>
</dbReference>
<evidence type="ECO:0000313" key="2">
    <source>
        <dbReference type="EMBL" id="SQB44734.1"/>
    </source>
</evidence>
<proteinExistence type="predicted"/>
<dbReference type="STRING" id="445960.SAMN05421542_0794"/>
<keyword evidence="3" id="KW-1185">Reference proteome</keyword>
<protein>
    <submittedName>
        <fullName evidence="2">Uncharacterized protein</fullName>
    </submittedName>
</protein>
<accession>A0A2X2WWB0</accession>
<dbReference type="EMBL" id="UAWB01000005">
    <property type="protein sequence ID" value="SQB44734.1"/>
    <property type="molecule type" value="Genomic_DNA"/>
</dbReference>
<gene>
    <name evidence="2" type="ORF">NCTC13492_02568</name>
    <name evidence="1" type="ORF">SAMN05421542_0794</name>
</gene>
<evidence type="ECO:0000313" key="1">
    <source>
        <dbReference type="EMBL" id="SDI31074.1"/>
    </source>
</evidence>
<reference evidence="2 4" key="2">
    <citation type="submission" date="2018-06" db="EMBL/GenBank/DDBJ databases">
        <authorList>
            <consortium name="Pathogen Informatics"/>
            <person name="Doyle S."/>
        </authorList>
    </citation>
    <scope>NUCLEOTIDE SEQUENCE [LARGE SCALE GENOMIC DNA]</scope>
    <source>
        <strain evidence="2 4">NCTC13492</strain>
    </source>
</reference>
<dbReference type="AlphaFoldDB" id="A0A2X2WWB0"/>
<evidence type="ECO:0000313" key="4">
    <source>
        <dbReference type="Proteomes" id="UP000251670"/>
    </source>
</evidence>
<dbReference type="OrthoDB" id="1235016at2"/>
<dbReference type="Proteomes" id="UP000251670">
    <property type="component" value="Unassembled WGS sequence"/>
</dbReference>
<dbReference type="RefSeq" id="WP_089733752.1">
    <property type="nucleotide sequence ID" value="NZ_FNEG01000001.1"/>
</dbReference>
<dbReference type="Proteomes" id="UP000199426">
    <property type="component" value="Unassembled WGS sequence"/>
</dbReference>
<sequence length="259" mass="29925">MNKLLLLAGIILSMSLYSQQKINFERAGYYFDFIELSFEMEDKPNDKFHLIKFDTITATDNKGNLLIDNHNVFNIYRRANILARYEAPKKQLKSVNAKGVVKYFQPSRENNSYFILGKVKEVKKDANLIDKNVLAKSSGLYFGLVSVESANKIFKDFINYKASKGEKIDFNVYDLMIAKTNNKEHDIIPVVPTIDDGLDFSYNTITLKDPKTGTIYTFYKIKQSMTAEERGNIPLELFIENEESVQKIPFDFKNFQVKQ</sequence>
<evidence type="ECO:0000313" key="3">
    <source>
        <dbReference type="Proteomes" id="UP000199426"/>
    </source>
</evidence>
<name>A0A2X2WWB0_CHRJE</name>